<keyword evidence="2" id="KW-0812">Transmembrane</keyword>
<keyword evidence="2" id="KW-1133">Transmembrane helix</keyword>
<dbReference type="RefSeq" id="XP_018040965.1">
    <property type="nucleotide sequence ID" value="XM_018182587.1"/>
</dbReference>
<evidence type="ECO:0000313" key="4">
    <source>
        <dbReference type="Proteomes" id="UP000077069"/>
    </source>
</evidence>
<feature type="region of interest" description="Disordered" evidence="1">
    <location>
        <begin position="150"/>
        <end position="176"/>
    </location>
</feature>
<reference evidence="3 4" key="1">
    <citation type="submission" date="2016-05" db="EMBL/GenBank/DDBJ databases">
        <title>Comparative analysis of secretome profiles of manganese(II)-oxidizing ascomycete fungi.</title>
        <authorList>
            <consortium name="DOE Joint Genome Institute"/>
            <person name="Zeiner C.A."/>
            <person name="Purvine S.O."/>
            <person name="Zink E.M."/>
            <person name="Wu S."/>
            <person name="Pasa-Tolic L."/>
            <person name="Chaput D.L."/>
            <person name="Haridas S."/>
            <person name="Grigoriev I.V."/>
            <person name="Santelli C.M."/>
            <person name="Hansel C.M."/>
        </authorList>
    </citation>
    <scope>NUCLEOTIDE SEQUENCE [LARGE SCALE GENOMIC DNA]</scope>
    <source>
        <strain evidence="3 4">AP3s5-JAC2a</strain>
    </source>
</reference>
<dbReference type="AlphaFoldDB" id="A0A177CUP9"/>
<name>A0A177CUP9_9PLEO</name>
<dbReference type="InParanoid" id="A0A177CUP9"/>
<evidence type="ECO:0000256" key="2">
    <source>
        <dbReference type="SAM" id="Phobius"/>
    </source>
</evidence>
<dbReference type="Proteomes" id="UP000077069">
    <property type="component" value="Unassembled WGS sequence"/>
</dbReference>
<dbReference type="EMBL" id="KV441549">
    <property type="protein sequence ID" value="OAG10600.1"/>
    <property type="molecule type" value="Genomic_DNA"/>
</dbReference>
<proteinExistence type="predicted"/>
<dbReference type="GeneID" id="28766073"/>
<evidence type="ECO:0000256" key="1">
    <source>
        <dbReference type="SAM" id="MobiDB-lite"/>
    </source>
</evidence>
<keyword evidence="4" id="KW-1185">Reference proteome</keyword>
<sequence length="176" mass="19709">MPRLDRLSNIQDDVECYCLDLRVYPEVSQCPSSPILTVESAQNLAQQLDIPLQALDHEASARSGIQTILGSGNALSKKQIVCGKGDAVQREFPSAFEQPHDPEAHEKFVDRVGSSSILLLLLVVLGNIVWKRFGRRRRWYRLLSQRELSRGNDEASKEEKPLHENEGNGTGWGKTS</sequence>
<keyword evidence="2" id="KW-0472">Membrane</keyword>
<accession>A0A177CUP9</accession>
<evidence type="ECO:0000313" key="3">
    <source>
        <dbReference type="EMBL" id="OAG10600.1"/>
    </source>
</evidence>
<dbReference type="OrthoDB" id="3788235at2759"/>
<protein>
    <submittedName>
        <fullName evidence="3">Uncharacterized protein</fullName>
    </submittedName>
</protein>
<organism evidence="3 4">
    <name type="scientific">Paraphaeosphaeria sporulosa</name>
    <dbReference type="NCBI Taxonomy" id="1460663"/>
    <lineage>
        <taxon>Eukaryota</taxon>
        <taxon>Fungi</taxon>
        <taxon>Dikarya</taxon>
        <taxon>Ascomycota</taxon>
        <taxon>Pezizomycotina</taxon>
        <taxon>Dothideomycetes</taxon>
        <taxon>Pleosporomycetidae</taxon>
        <taxon>Pleosporales</taxon>
        <taxon>Massarineae</taxon>
        <taxon>Didymosphaeriaceae</taxon>
        <taxon>Paraphaeosphaeria</taxon>
    </lineage>
</organism>
<feature type="compositionally biased region" description="Basic and acidic residues" evidence="1">
    <location>
        <begin position="150"/>
        <end position="166"/>
    </location>
</feature>
<feature type="transmembrane region" description="Helical" evidence="2">
    <location>
        <begin position="112"/>
        <end position="130"/>
    </location>
</feature>
<gene>
    <name evidence="3" type="ORF">CC84DRAFT_1213910</name>
</gene>